<evidence type="ECO:0000259" key="3">
    <source>
        <dbReference type="Pfam" id="PF25800"/>
    </source>
</evidence>
<reference evidence="4 5" key="1">
    <citation type="submission" date="2022-09" db="EMBL/GenBank/DDBJ databases">
        <authorList>
            <person name="Giprobiosintez L."/>
        </authorList>
    </citation>
    <scope>NUCLEOTIDE SEQUENCE [LARGE SCALE GENOMIC DNA]</scope>
    <source>
        <strain evidence="5">VKPM-B-12549 (GBS-15)</strain>
    </source>
</reference>
<dbReference type="InterPro" id="IPR038440">
    <property type="entry name" value="FimV_C_sf"/>
</dbReference>
<feature type="domain" description="FimV N-terminal" evidence="3">
    <location>
        <begin position="28"/>
        <end position="134"/>
    </location>
</feature>
<sequence>MYGAERIRFARRTLTLIGIFISPGSHALGIGELRLLSALNQTLKAEVPLVVSEEKLEDIKVTLASPEAFARAGIERRQFLSSLRFQPEQRADGSGVIRISSREPISEPFLSFLMEVDWPEGRIVKEFTVLVDPPVQVFPDPSSPSRSERASPYPQEPTPRSLYVVDPPSSPSAGRARSSGEGSEYGPIRRRDTLSSIAKAVNADGDLTPEQVKVGIYRANPDAFIGGNVNALKHGAVLTIPPHAVLAELQPADAVRQWRELRAAARQSARKNVSTLPPAASAPVPPPEGGETAARGGRLKLLAPGSQGPAGGAGGKDDLALEVAESLRQENEEIRARLGALEQQLSTLQQLLDLKDRQIAALQPGVPAAASPSASVPPSPVPVSSPAAESGAGTPVTVVIQPPPATEPTEDAAANGSWLWGLGPLTLTAALAWWARRRRRAFGLGLPSRLDKLMAGSTASTAPRTVSSAGVRSLEAYRNAVKEVDSVEPIDAIAEADAFLANGKLAPAEQLMRAAVTAHPERDEFRLKLLEILYLAGKYQAFEELAEDTSGWRETRPDLWGEVSRMSLKLRLKPPVPVDVPDGLPDAAARRSLVADTVPEMPRSPAVVQGVSSEALDVELRDGAAEPEGEQIVADDIPPLEFEFAGLEPCSPAGRANDEPEVVHDADNLIAYEPEPYARATASAAESIESLLAELESLDDHAELNPPPVPTQETPARASEPPMTIEIEAVPAVRNTEPAGQPGSGMPGPIREDMDPYGDITDMDPLETKLDLSKAYVDMGDADAASELLEEILAVGNDRQKAEARVLMDRVAGAQSR</sequence>
<keyword evidence="1" id="KW-0175">Coiled coil</keyword>
<evidence type="ECO:0000256" key="1">
    <source>
        <dbReference type="SAM" id="Coils"/>
    </source>
</evidence>
<feature type="coiled-coil region" evidence="1">
    <location>
        <begin position="324"/>
        <end position="358"/>
    </location>
</feature>
<accession>A0ABZ2F485</accession>
<evidence type="ECO:0000256" key="2">
    <source>
        <dbReference type="SAM" id="MobiDB-lite"/>
    </source>
</evidence>
<dbReference type="Proteomes" id="UP001359308">
    <property type="component" value="Chromosome"/>
</dbReference>
<name>A0ABZ2F485_METCP</name>
<keyword evidence="5" id="KW-1185">Reference proteome</keyword>
<evidence type="ECO:0000313" key="5">
    <source>
        <dbReference type="Proteomes" id="UP001359308"/>
    </source>
</evidence>
<dbReference type="NCBIfam" id="TIGR03504">
    <property type="entry name" value="FimV_Cterm"/>
    <property type="match status" value="1"/>
</dbReference>
<feature type="region of interest" description="Disordered" evidence="2">
    <location>
        <begin position="135"/>
        <end position="191"/>
    </location>
</feature>
<proteinExistence type="predicted"/>
<evidence type="ECO:0000313" key="4">
    <source>
        <dbReference type="EMBL" id="WWF01976.1"/>
    </source>
</evidence>
<feature type="region of interest" description="Disordered" evidence="2">
    <location>
        <begin position="701"/>
        <end position="720"/>
    </location>
</feature>
<dbReference type="RefSeq" id="WP_277458490.1">
    <property type="nucleotide sequence ID" value="NZ_CP104311.1"/>
</dbReference>
<organism evidence="4 5">
    <name type="scientific">Methylococcus capsulatus</name>
    <dbReference type="NCBI Taxonomy" id="414"/>
    <lineage>
        <taxon>Bacteria</taxon>
        <taxon>Pseudomonadati</taxon>
        <taxon>Pseudomonadota</taxon>
        <taxon>Gammaproteobacteria</taxon>
        <taxon>Methylococcales</taxon>
        <taxon>Methylococcaceae</taxon>
        <taxon>Methylococcus</taxon>
    </lineage>
</organism>
<dbReference type="EMBL" id="CP104311">
    <property type="protein sequence ID" value="WWF01976.1"/>
    <property type="molecule type" value="Genomic_DNA"/>
</dbReference>
<feature type="region of interest" description="Disordered" evidence="2">
    <location>
        <begin position="368"/>
        <end position="393"/>
    </location>
</feature>
<feature type="compositionally biased region" description="Low complexity" evidence="2">
    <location>
        <begin position="139"/>
        <end position="153"/>
    </location>
</feature>
<dbReference type="InterPro" id="IPR057840">
    <property type="entry name" value="FimV_N"/>
</dbReference>
<gene>
    <name evidence="4" type="ORF">N4J17_16140</name>
</gene>
<dbReference type="Pfam" id="PF25800">
    <property type="entry name" value="FimV_N"/>
    <property type="match status" value="1"/>
</dbReference>
<dbReference type="InterPro" id="IPR020012">
    <property type="entry name" value="LysM_FimV"/>
</dbReference>
<dbReference type="InterPro" id="IPR020011">
    <property type="entry name" value="FimV_C"/>
</dbReference>
<feature type="compositionally biased region" description="Low complexity" evidence="2">
    <location>
        <begin position="384"/>
        <end position="393"/>
    </location>
</feature>
<dbReference type="Gene3D" id="1.20.58.2200">
    <property type="match status" value="1"/>
</dbReference>
<feature type="compositionally biased region" description="Low complexity" evidence="2">
    <location>
        <begin position="171"/>
        <end position="184"/>
    </location>
</feature>
<protein>
    <recommendedName>
        <fullName evidence="3">FimV N-terminal domain-containing protein</fullName>
    </recommendedName>
</protein>
<feature type="region of interest" description="Disordered" evidence="2">
    <location>
        <begin position="269"/>
        <end position="294"/>
    </location>
</feature>
<dbReference type="NCBIfam" id="TIGR03505">
    <property type="entry name" value="FimV_core"/>
    <property type="match status" value="1"/>
</dbReference>